<dbReference type="GO" id="GO:0008289">
    <property type="term" value="F:lipid binding"/>
    <property type="evidence" value="ECO:0007669"/>
    <property type="project" value="UniProtKB-KW"/>
</dbReference>
<feature type="compositionally biased region" description="Low complexity" evidence="14">
    <location>
        <begin position="295"/>
        <end position="310"/>
    </location>
</feature>
<keyword evidence="7" id="KW-1000">Mitochondrion outer membrane</keyword>
<dbReference type="GO" id="GO:0035695">
    <property type="term" value="P:mitophagy by internal vacuole formation"/>
    <property type="evidence" value="ECO:0007669"/>
    <property type="project" value="TreeGrafter"/>
</dbReference>
<keyword evidence="9" id="KW-0446">Lipid-binding</keyword>
<evidence type="ECO:0000256" key="9">
    <source>
        <dbReference type="ARBA" id="ARBA00023121"/>
    </source>
</evidence>
<keyword evidence="8 13" id="KW-0175">Coiled coil</keyword>
<feature type="compositionally biased region" description="Polar residues" evidence="14">
    <location>
        <begin position="311"/>
        <end position="329"/>
    </location>
</feature>
<organism evidence="16">
    <name type="scientific">Phallusia mammillata</name>
    <dbReference type="NCBI Taxonomy" id="59560"/>
    <lineage>
        <taxon>Eukaryota</taxon>
        <taxon>Metazoa</taxon>
        <taxon>Chordata</taxon>
        <taxon>Tunicata</taxon>
        <taxon>Ascidiacea</taxon>
        <taxon>Phlebobranchia</taxon>
        <taxon>Ascidiidae</taxon>
        <taxon>Phallusia</taxon>
    </lineage>
</organism>
<dbReference type="PANTHER" id="PTHR21771">
    <property type="entry name" value="MITOCHONDRIA-EATING PROTEIN-RELATED"/>
    <property type="match status" value="1"/>
</dbReference>
<evidence type="ECO:0000256" key="11">
    <source>
        <dbReference type="ARBA" id="ARBA00023136"/>
    </source>
</evidence>
<dbReference type="Pfam" id="PF16026">
    <property type="entry name" value="MIEAP"/>
    <property type="match status" value="1"/>
</dbReference>
<evidence type="ECO:0000256" key="5">
    <source>
        <dbReference type="ARBA" id="ARBA00019863"/>
    </source>
</evidence>
<sequence>MFIDGLPHTLCIIHNLYSRIFLAKPKKFPTEILPLGRLVMQIVKLYARSLSKDLPKLKDWERQSGQCKNLLKVIAYVDGVAILKMLRHRRRCLNRALEGLGEHGMVEVETTPIGEEEIRSELMPMSAALKVELDRMISNCKKSMQKLHRTNRSLSEQEPEMSPVSPVGKMSSLFNSFDSTKSDRSATLDLPSQCNHQRLMQLTSSNIQDRLYKNKAVLNVIEPTLHYAQLPRLVSVLQERIEKDKDLLLTFSQLRKEIISVPLDAKLAPSMNHYAEAFGSVIEVLKEFVPDDPGTPETFSTSEFRSESGSNLSPTKSKESSQASPSHNGSMEFDVDVRKRVSAPDLSLENGTNSTRTTPKSAPGFEAVAHLRKECDKLRHELHRSQKTVDKLRQREKELVGRLSRQAQRSFDGGSGDSFEDISDGHNRPSELALNYRSLYSDGRLQALDALDASWSSGENDSVKSKLLFSVMVLSFRSACDTLDKIRIKLRGIMCASQVLKDPKKEFVVTEVENTFNVFLRKTTQSYDLSENVKGVLDQICQALYDRPGLSQSKEFQAYIKECVQLSWSIVVQVPALTLEYDATVFDGAKHDRFHTSDRASDQVVSYLWPSLLEKQSGRCVAKGIVVTGV</sequence>
<feature type="domain" description="Mitochondria-eating protein C-terminal" evidence="15">
    <location>
        <begin position="428"/>
        <end position="628"/>
    </location>
</feature>
<evidence type="ECO:0000256" key="8">
    <source>
        <dbReference type="ARBA" id="ARBA00023054"/>
    </source>
</evidence>
<proteinExistence type="evidence at transcript level"/>
<feature type="region of interest" description="Disordered" evidence="14">
    <location>
        <begin position="400"/>
        <end position="424"/>
    </location>
</feature>
<evidence type="ECO:0000256" key="6">
    <source>
        <dbReference type="ARBA" id="ARBA00022490"/>
    </source>
</evidence>
<reference evidence="16" key="1">
    <citation type="submission" date="2020-04" db="EMBL/GenBank/DDBJ databases">
        <authorList>
            <person name="Neveu A P."/>
        </authorList>
    </citation>
    <scope>NUCLEOTIDE SEQUENCE</scope>
    <source>
        <tissue evidence="16">Whole embryo</tissue>
    </source>
</reference>
<name>A0A6F9DGQ7_9ASCI</name>
<dbReference type="EMBL" id="LR786457">
    <property type="protein sequence ID" value="CAB3260965.1"/>
    <property type="molecule type" value="mRNA"/>
</dbReference>
<evidence type="ECO:0000259" key="15">
    <source>
        <dbReference type="Pfam" id="PF16026"/>
    </source>
</evidence>
<dbReference type="GO" id="GO:0005741">
    <property type="term" value="C:mitochondrial outer membrane"/>
    <property type="evidence" value="ECO:0007669"/>
    <property type="project" value="UniProtKB-SubCell"/>
</dbReference>
<evidence type="ECO:0000256" key="7">
    <source>
        <dbReference type="ARBA" id="ARBA00022787"/>
    </source>
</evidence>
<evidence type="ECO:0000313" key="16">
    <source>
        <dbReference type="EMBL" id="CAB3260965.1"/>
    </source>
</evidence>
<keyword evidence="11" id="KW-0472">Membrane</keyword>
<comment type="similarity">
    <text evidence="4">Belongs to the MIEAP family.</text>
</comment>
<evidence type="ECO:0000256" key="4">
    <source>
        <dbReference type="ARBA" id="ARBA00008233"/>
    </source>
</evidence>
<protein>
    <recommendedName>
        <fullName evidence="5">Mitochondria-eating protein</fullName>
    </recommendedName>
    <alternativeName>
        <fullName evidence="12">Spermatogenesis-associated protein 18</fullName>
    </alternativeName>
</protein>
<dbReference type="AlphaFoldDB" id="A0A6F9DGQ7"/>
<evidence type="ECO:0000256" key="12">
    <source>
        <dbReference type="ARBA" id="ARBA00032687"/>
    </source>
</evidence>
<comment type="subcellular location">
    <subcellularLocation>
        <location evidence="3">Cytoplasm</location>
    </subcellularLocation>
    <subcellularLocation>
        <location evidence="2">Mitochondrion matrix</location>
    </subcellularLocation>
    <subcellularLocation>
        <location evidence="1">Mitochondrion outer membrane</location>
    </subcellularLocation>
</comment>
<dbReference type="GO" id="GO:0035694">
    <property type="term" value="P:mitochondrial protein catabolic process"/>
    <property type="evidence" value="ECO:0007669"/>
    <property type="project" value="InterPro"/>
</dbReference>
<dbReference type="PANTHER" id="PTHR21771:SF1">
    <property type="entry name" value="MITOCHONDRIA-EATING PROTEIN"/>
    <property type="match status" value="1"/>
</dbReference>
<keyword evidence="10" id="KW-0496">Mitochondrion</keyword>
<dbReference type="GO" id="GO:0005759">
    <property type="term" value="C:mitochondrial matrix"/>
    <property type="evidence" value="ECO:0007669"/>
    <property type="project" value="UniProtKB-SubCell"/>
</dbReference>
<evidence type="ECO:0000256" key="10">
    <source>
        <dbReference type="ARBA" id="ARBA00023128"/>
    </source>
</evidence>
<dbReference type="InterPro" id="IPR026169">
    <property type="entry name" value="MIEAP"/>
</dbReference>
<accession>A0A6F9DGQ7</accession>
<evidence type="ECO:0000256" key="3">
    <source>
        <dbReference type="ARBA" id="ARBA00004496"/>
    </source>
</evidence>
<feature type="region of interest" description="Disordered" evidence="14">
    <location>
        <begin position="293"/>
        <end position="364"/>
    </location>
</feature>
<evidence type="ECO:0000256" key="13">
    <source>
        <dbReference type="SAM" id="Coils"/>
    </source>
</evidence>
<feature type="compositionally biased region" description="Polar residues" evidence="14">
    <location>
        <begin position="349"/>
        <end position="360"/>
    </location>
</feature>
<keyword evidence="6" id="KW-0963">Cytoplasm</keyword>
<evidence type="ECO:0000256" key="2">
    <source>
        <dbReference type="ARBA" id="ARBA00004305"/>
    </source>
</evidence>
<feature type="coiled-coil region" evidence="13">
    <location>
        <begin position="368"/>
        <end position="395"/>
    </location>
</feature>
<dbReference type="InterPro" id="IPR031981">
    <property type="entry name" value="MIEAP_C"/>
</dbReference>
<gene>
    <name evidence="16" type="primary">LOC100176502</name>
</gene>
<evidence type="ECO:0000256" key="1">
    <source>
        <dbReference type="ARBA" id="ARBA00004294"/>
    </source>
</evidence>
<evidence type="ECO:0000256" key="14">
    <source>
        <dbReference type="SAM" id="MobiDB-lite"/>
    </source>
</evidence>